<dbReference type="Gene3D" id="1.20.970.10">
    <property type="entry name" value="Transferase, Pyrimidine Nucleoside Phosphorylase, Chain C"/>
    <property type="match status" value="1"/>
</dbReference>
<dbReference type="Proteomes" id="UP000281547">
    <property type="component" value="Unassembled WGS sequence"/>
</dbReference>
<dbReference type="Gene3D" id="3.40.1030.10">
    <property type="entry name" value="Nucleoside phosphorylase/phosphoribosyltransferase catalytic domain"/>
    <property type="match status" value="1"/>
</dbReference>
<accession>A0A433X2B4</accession>
<name>A0A433X2B4_9HYPH</name>
<dbReference type="PIRSF" id="PIRSF000478">
    <property type="entry name" value="TP_PyNP"/>
    <property type="match status" value="1"/>
</dbReference>
<dbReference type="HAMAP" id="MF_01628">
    <property type="entry name" value="Thymid_phosp"/>
    <property type="match status" value="1"/>
</dbReference>
<comment type="subunit">
    <text evidence="2 7">Homodimer.</text>
</comment>
<dbReference type="InterPro" id="IPR000053">
    <property type="entry name" value="Thymidine/pyrmidine_PPase"/>
</dbReference>
<comment type="function">
    <text evidence="7">The enzymes which catalyze the reversible phosphorolysis of pyrimidine nucleosides are involved in the degradation of these compounds and in their utilization as carbon and energy sources, or in the rescue of pyrimidine bases for nucleotide synthesis.</text>
</comment>
<dbReference type="InterPro" id="IPR017872">
    <property type="entry name" value="Pyrmidine_PPase_CS"/>
</dbReference>
<evidence type="ECO:0000256" key="7">
    <source>
        <dbReference type="HAMAP-Rule" id="MF_01628"/>
    </source>
</evidence>
<evidence type="ECO:0000256" key="4">
    <source>
        <dbReference type="ARBA" id="ARBA00022676"/>
    </source>
</evidence>
<dbReference type="InterPro" id="IPR013465">
    <property type="entry name" value="Thymidine_Pase"/>
</dbReference>
<sequence>MAFLPQEIIARKRDGHVLAASEIAAFIDGFAKGTVSDAQAAAFAMAVFFNGMEMDERVALTLAMRDSGSVLDWSSLDGPVADKHSTGGVGDNVSLMLAPILAACGVYVPMISGRGLGHTGGTLDKFDAIPGYQTSPDNALFSRVVREVGCAIIGQTADLAPADKALYAIRDVTGTVESIPLITASILSKKLAAGLGALVLDVKSGSGAFMATLEQSRALAESLVSVANGAGLPTRALLTDMNEPLASAAGNAIEMQNAVDFLTGAHRDLRLAEVTLALAAMTLEMTGIAEDPSAARTMAERALASGQAIERFSAMVAALGGPADFVERSGTYLAASPIVRDIAAERHGHVVAIDTRGVGMAVVALGGGRRLPTDRIDHAVGFDRLAGLGQTLEPGMPLARIHARDEASAEEAERRLRAAYRLGETPPDPHPLIAGMIGPSIVDAEEKP</sequence>
<dbReference type="SUPFAM" id="SSF52418">
    <property type="entry name" value="Nucleoside phosphorylase/phosphoribosyltransferase catalytic domain"/>
    <property type="match status" value="1"/>
</dbReference>
<organism evidence="10 11">
    <name type="scientific">Arsenicitalea aurantiaca</name>
    <dbReference type="NCBI Taxonomy" id="1783274"/>
    <lineage>
        <taxon>Bacteria</taxon>
        <taxon>Pseudomonadati</taxon>
        <taxon>Pseudomonadota</taxon>
        <taxon>Alphaproteobacteria</taxon>
        <taxon>Hyphomicrobiales</taxon>
        <taxon>Devosiaceae</taxon>
        <taxon>Arsenicitalea</taxon>
    </lineage>
</organism>
<dbReference type="InterPro" id="IPR018090">
    <property type="entry name" value="Pyrmidine_PPas_bac/euk"/>
</dbReference>
<evidence type="ECO:0000313" key="11">
    <source>
        <dbReference type="Proteomes" id="UP000281547"/>
    </source>
</evidence>
<dbReference type="PANTHER" id="PTHR10515:SF0">
    <property type="entry name" value="THYMIDINE PHOSPHORYLASE"/>
    <property type="match status" value="1"/>
</dbReference>
<dbReference type="NCBIfam" id="TIGR02643">
    <property type="entry name" value="T_phosphoryl"/>
    <property type="match status" value="1"/>
</dbReference>
<evidence type="ECO:0000256" key="8">
    <source>
        <dbReference type="SAM" id="MobiDB-lite"/>
    </source>
</evidence>
<evidence type="ECO:0000256" key="3">
    <source>
        <dbReference type="ARBA" id="ARBA00011892"/>
    </source>
</evidence>
<protein>
    <recommendedName>
        <fullName evidence="3 7">Thymidine phosphorylase</fullName>
        <ecNumber evidence="3 7">2.4.2.4</ecNumber>
    </recommendedName>
    <alternativeName>
        <fullName evidence="7">TdRPase</fullName>
    </alternativeName>
</protein>
<dbReference type="GO" id="GO:0005829">
    <property type="term" value="C:cytosol"/>
    <property type="evidence" value="ECO:0007669"/>
    <property type="project" value="TreeGrafter"/>
</dbReference>
<dbReference type="GO" id="GO:0009032">
    <property type="term" value="F:thymidine phosphorylase activity"/>
    <property type="evidence" value="ECO:0007669"/>
    <property type="project" value="UniProtKB-UniRule"/>
</dbReference>
<dbReference type="SUPFAM" id="SSF54680">
    <property type="entry name" value="Pyrimidine nucleoside phosphorylase C-terminal domain"/>
    <property type="match status" value="1"/>
</dbReference>
<evidence type="ECO:0000313" key="10">
    <source>
        <dbReference type="EMBL" id="RUT28187.1"/>
    </source>
</evidence>
<comment type="caution">
    <text evidence="10">The sequence shown here is derived from an EMBL/GenBank/DDBJ whole genome shotgun (WGS) entry which is preliminary data.</text>
</comment>
<feature type="region of interest" description="Disordered" evidence="8">
    <location>
        <begin position="423"/>
        <end position="448"/>
    </location>
</feature>
<dbReference type="InterPro" id="IPR036320">
    <property type="entry name" value="Glycosyl_Trfase_fam3_N_dom_sf"/>
</dbReference>
<dbReference type="GO" id="GO:0046104">
    <property type="term" value="P:thymidine metabolic process"/>
    <property type="evidence" value="ECO:0007669"/>
    <property type="project" value="UniProtKB-UniRule"/>
</dbReference>
<evidence type="ECO:0000256" key="5">
    <source>
        <dbReference type="ARBA" id="ARBA00022679"/>
    </source>
</evidence>
<keyword evidence="4 7" id="KW-0328">Glycosyltransferase</keyword>
<dbReference type="SUPFAM" id="SSF47648">
    <property type="entry name" value="Nucleoside phosphorylase/phosphoribosyltransferase N-terminal domain"/>
    <property type="match status" value="1"/>
</dbReference>
<reference evidence="10 11" key="1">
    <citation type="journal article" date="2016" name="Int. J. Syst. Evol. Microbiol.">
        <title>Arsenicitalea aurantiaca gen. nov., sp. nov., a new member of the family Hyphomicrobiaceae, isolated from high-arsenic sediment.</title>
        <authorList>
            <person name="Mu Y."/>
            <person name="Zhou L."/>
            <person name="Zeng X.C."/>
            <person name="Liu L."/>
            <person name="Pan Y."/>
            <person name="Chen X."/>
            <person name="Wang J."/>
            <person name="Li S."/>
            <person name="Li W.J."/>
            <person name="Wang Y."/>
        </authorList>
    </citation>
    <scope>NUCLEOTIDE SEQUENCE [LARGE SCALE GENOMIC DNA]</scope>
    <source>
        <strain evidence="10 11">42-50</strain>
    </source>
</reference>
<feature type="domain" description="Pyrimidine nucleoside phosphorylase C-terminal" evidence="9">
    <location>
        <begin position="349"/>
        <end position="423"/>
    </location>
</feature>
<dbReference type="FunFam" id="3.40.1030.10:FF:000001">
    <property type="entry name" value="Thymidine phosphorylase"/>
    <property type="match status" value="1"/>
</dbReference>
<dbReference type="Pfam" id="PF02885">
    <property type="entry name" value="Glycos_trans_3N"/>
    <property type="match status" value="1"/>
</dbReference>
<dbReference type="UniPathway" id="UPA00578">
    <property type="reaction ID" value="UER00638"/>
</dbReference>
<dbReference type="EMBL" id="RZNJ01000009">
    <property type="protein sequence ID" value="RUT28187.1"/>
    <property type="molecule type" value="Genomic_DNA"/>
</dbReference>
<dbReference type="AlphaFoldDB" id="A0A433X2B4"/>
<comment type="similarity">
    <text evidence="1 7">Belongs to the thymidine/pyrimidine-nucleoside phosphorylase family.</text>
</comment>
<dbReference type="NCBIfam" id="TIGR02644">
    <property type="entry name" value="Y_phosphoryl"/>
    <property type="match status" value="1"/>
</dbReference>
<keyword evidence="5 7" id="KW-0808">Transferase</keyword>
<dbReference type="PANTHER" id="PTHR10515">
    <property type="entry name" value="THYMIDINE PHOSPHORYLASE"/>
    <property type="match status" value="1"/>
</dbReference>
<comment type="catalytic activity">
    <reaction evidence="6 7">
        <text>thymidine + phosphate = 2-deoxy-alpha-D-ribose 1-phosphate + thymine</text>
        <dbReference type="Rhea" id="RHEA:16037"/>
        <dbReference type="ChEBI" id="CHEBI:17748"/>
        <dbReference type="ChEBI" id="CHEBI:17821"/>
        <dbReference type="ChEBI" id="CHEBI:43474"/>
        <dbReference type="ChEBI" id="CHEBI:57259"/>
        <dbReference type="EC" id="2.4.2.4"/>
    </reaction>
</comment>
<dbReference type="OrthoDB" id="9763887at2"/>
<proteinExistence type="inferred from homology"/>
<dbReference type="GO" id="GO:0006206">
    <property type="term" value="P:pyrimidine nucleobase metabolic process"/>
    <property type="evidence" value="ECO:0007669"/>
    <property type="project" value="InterPro"/>
</dbReference>
<dbReference type="NCBIfam" id="NF004490">
    <property type="entry name" value="PRK05820.1"/>
    <property type="match status" value="1"/>
</dbReference>
<dbReference type="InterPro" id="IPR013102">
    <property type="entry name" value="PYNP_C"/>
</dbReference>
<evidence type="ECO:0000256" key="2">
    <source>
        <dbReference type="ARBA" id="ARBA00011738"/>
    </source>
</evidence>
<dbReference type="InterPro" id="IPR000312">
    <property type="entry name" value="Glycosyl_Trfase_fam3"/>
</dbReference>
<dbReference type="EC" id="2.4.2.4" evidence="3 7"/>
<dbReference type="RefSeq" id="WP_127189899.1">
    <property type="nucleotide sequence ID" value="NZ_RZNJ01000009.1"/>
</dbReference>
<dbReference type="Pfam" id="PF00591">
    <property type="entry name" value="Glycos_transf_3"/>
    <property type="match status" value="1"/>
</dbReference>
<evidence type="ECO:0000256" key="1">
    <source>
        <dbReference type="ARBA" id="ARBA00006915"/>
    </source>
</evidence>
<dbReference type="PROSITE" id="PS00647">
    <property type="entry name" value="THYMID_PHOSPHORYLASE"/>
    <property type="match status" value="1"/>
</dbReference>
<comment type="pathway">
    <text evidence="7">Pyrimidine metabolism; dTMP biosynthesis via salvage pathway; dTMP from thymine: step 1/2.</text>
</comment>
<dbReference type="InterPro" id="IPR035902">
    <property type="entry name" value="Nuc_phospho_transferase"/>
</dbReference>
<dbReference type="SMART" id="SM00941">
    <property type="entry name" value="PYNP_C"/>
    <property type="match status" value="1"/>
</dbReference>
<evidence type="ECO:0000259" key="9">
    <source>
        <dbReference type="SMART" id="SM00941"/>
    </source>
</evidence>
<dbReference type="Gene3D" id="3.90.1170.30">
    <property type="entry name" value="Pyrimidine nucleoside phosphorylase-like, C-terminal domain"/>
    <property type="match status" value="1"/>
</dbReference>
<dbReference type="Pfam" id="PF07831">
    <property type="entry name" value="PYNP_C"/>
    <property type="match status" value="1"/>
</dbReference>
<keyword evidence="11" id="KW-1185">Reference proteome</keyword>
<dbReference type="GO" id="GO:0004645">
    <property type="term" value="F:1,4-alpha-oligoglucan phosphorylase activity"/>
    <property type="evidence" value="ECO:0007669"/>
    <property type="project" value="InterPro"/>
</dbReference>
<gene>
    <name evidence="7 10" type="primary">deoA</name>
    <name evidence="10" type="ORF">EMQ25_17465</name>
</gene>
<dbReference type="InterPro" id="IPR036566">
    <property type="entry name" value="PYNP-like_C_sf"/>
</dbReference>
<dbReference type="InterPro" id="IPR017459">
    <property type="entry name" value="Glycosyl_Trfase_fam3_N_dom"/>
</dbReference>
<evidence type="ECO:0000256" key="6">
    <source>
        <dbReference type="ARBA" id="ARBA00048550"/>
    </source>
</evidence>